<sequence>MRLALVGTGTMGRLHARTIAATERASLARVIEPRATAGLACAAEFGAKWAPSLDSLSDVDAVVLASATESHHELALEILKQGKPLLLEKPAASDLAAAGEIVQLSENLDVPMMCGFVERFNPAVLAATRLVQNPVHLIARRHGPYAPRIRTGVAWDLLVHDVDLAIRFFGGEPARITSTAGYFHPLSAAGAEDTVDATMSFPTGMATVSASRVAQRKTRRMTISELDRVIEVDLVRQEVLVTRQSAVEACPVTGCEPLVAQLEHFLDLVAGKADAAAERASVLPAHRVIARVLDVR</sequence>
<dbReference type="InterPro" id="IPR036291">
    <property type="entry name" value="NAD(P)-bd_dom_sf"/>
</dbReference>
<name>A0A6N7YWS9_9PSEU</name>
<comment type="caution">
    <text evidence="3">The sequence shown here is derived from an EMBL/GenBank/DDBJ whole genome shotgun (WGS) entry which is preliminary data.</text>
</comment>
<dbReference type="Gene3D" id="3.30.360.10">
    <property type="entry name" value="Dihydrodipicolinate Reductase, domain 2"/>
    <property type="match status" value="1"/>
</dbReference>
<dbReference type="GO" id="GO:0000166">
    <property type="term" value="F:nucleotide binding"/>
    <property type="evidence" value="ECO:0007669"/>
    <property type="project" value="InterPro"/>
</dbReference>
<protein>
    <submittedName>
        <fullName evidence="3">Gfo/Idh/MocA family oxidoreductase</fullName>
    </submittedName>
</protein>
<dbReference type="Pfam" id="PF22725">
    <property type="entry name" value="GFO_IDH_MocA_C3"/>
    <property type="match status" value="1"/>
</dbReference>
<evidence type="ECO:0000259" key="2">
    <source>
        <dbReference type="Pfam" id="PF22725"/>
    </source>
</evidence>
<dbReference type="OrthoDB" id="9815825at2"/>
<gene>
    <name evidence="3" type="ORF">GKO32_20495</name>
</gene>
<evidence type="ECO:0000313" key="3">
    <source>
        <dbReference type="EMBL" id="MTD56338.1"/>
    </source>
</evidence>
<dbReference type="AlphaFoldDB" id="A0A6N7YWS9"/>
<organism evidence="3 4">
    <name type="scientific">Amycolatopsis pithecellobii</name>
    <dbReference type="NCBI Taxonomy" id="664692"/>
    <lineage>
        <taxon>Bacteria</taxon>
        <taxon>Bacillati</taxon>
        <taxon>Actinomycetota</taxon>
        <taxon>Actinomycetes</taxon>
        <taxon>Pseudonocardiales</taxon>
        <taxon>Pseudonocardiaceae</taxon>
        <taxon>Amycolatopsis</taxon>
    </lineage>
</organism>
<dbReference type="Pfam" id="PF01408">
    <property type="entry name" value="GFO_IDH_MocA"/>
    <property type="match status" value="1"/>
</dbReference>
<evidence type="ECO:0000259" key="1">
    <source>
        <dbReference type="Pfam" id="PF01408"/>
    </source>
</evidence>
<accession>A0A6N7YWS9</accession>
<keyword evidence="4" id="KW-1185">Reference proteome</keyword>
<dbReference type="EMBL" id="WMBA01000033">
    <property type="protein sequence ID" value="MTD56338.1"/>
    <property type="molecule type" value="Genomic_DNA"/>
</dbReference>
<proteinExistence type="predicted"/>
<dbReference type="InterPro" id="IPR051450">
    <property type="entry name" value="Gfo/Idh/MocA_Oxidoreductases"/>
</dbReference>
<evidence type="ECO:0000313" key="4">
    <source>
        <dbReference type="Proteomes" id="UP000440096"/>
    </source>
</evidence>
<dbReference type="Gene3D" id="3.40.50.720">
    <property type="entry name" value="NAD(P)-binding Rossmann-like Domain"/>
    <property type="match status" value="1"/>
</dbReference>
<feature type="domain" description="Gfo/Idh/MocA-like oxidoreductase N-terminal" evidence="1">
    <location>
        <begin position="2"/>
        <end position="115"/>
    </location>
</feature>
<dbReference type="RefSeq" id="WP_154758506.1">
    <property type="nucleotide sequence ID" value="NZ_WMBA01000033.1"/>
</dbReference>
<dbReference type="Proteomes" id="UP000440096">
    <property type="component" value="Unassembled WGS sequence"/>
</dbReference>
<feature type="domain" description="GFO/IDH/MocA-like oxidoreductase" evidence="2">
    <location>
        <begin position="150"/>
        <end position="223"/>
    </location>
</feature>
<reference evidence="3 4" key="1">
    <citation type="submission" date="2019-11" db="EMBL/GenBank/DDBJ databases">
        <title>Draft genome of Amycolatopsis RM579.</title>
        <authorList>
            <person name="Duangmal K."/>
            <person name="Mingma R."/>
        </authorList>
    </citation>
    <scope>NUCLEOTIDE SEQUENCE [LARGE SCALE GENOMIC DNA]</scope>
    <source>
        <strain evidence="3 4">RM579</strain>
    </source>
</reference>
<dbReference type="PANTHER" id="PTHR43377:SF1">
    <property type="entry name" value="BILIVERDIN REDUCTASE A"/>
    <property type="match status" value="1"/>
</dbReference>
<dbReference type="PANTHER" id="PTHR43377">
    <property type="entry name" value="BILIVERDIN REDUCTASE A"/>
    <property type="match status" value="1"/>
</dbReference>
<dbReference type="InterPro" id="IPR055170">
    <property type="entry name" value="GFO_IDH_MocA-like_dom"/>
</dbReference>
<dbReference type="SUPFAM" id="SSF51735">
    <property type="entry name" value="NAD(P)-binding Rossmann-fold domains"/>
    <property type="match status" value="1"/>
</dbReference>
<dbReference type="SUPFAM" id="SSF55347">
    <property type="entry name" value="Glyceraldehyde-3-phosphate dehydrogenase-like, C-terminal domain"/>
    <property type="match status" value="1"/>
</dbReference>
<dbReference type="InterPro" id="IPR000683">
    <property type="entry name" value="Gfo/Idh/MocA-like_OxRdtase_N"/>
</dbReference>